<dbReference type="GO" id="GO:0001664">
    <property type="term" value="F:G protein-coupled receptor binding"/>
    <property type="evidence" value="ECO:0007669"/>
    <property type="project" value="TreeGrafter"/>
</dbReference>
<evidence type="ECO:0000256" key="2">
    <source>
        <dbReference type="ARBA" id="ARBA00023134"/>
    </source>
</evidence>
<dbReference type="SUPFAM" id="SSF47895">
    <property type="entry name" value="Transducin (alpha subunit), insertion domain"/>
    <property type="match status" value="1"/>
</dbReference>
<sequence>MSISDTVSSRTSRASRKEKRSLEVQASQASRAIDALIEHESERRKRARHALSDIPVLVVGPSGAGKSTICKQFSNFYAPHVLEGERALWRPLVFLNLIAAVRAIIDDVDYAVDTGAAVVNPEVAEVRHRLLPLISMEDSLVNEFNHDTGVGRRTRPCMRLSSLQDGVPRLPGPAPVRELVARTICESAHTIRELWRNLYVQHLVRERKMLMNSFFNALPRIVDIPYVPTIEDIVHARADSYGMIEYRIPTELRGQRRTWMLQDVSGVGGRKPVWANFFDADGLSKASKTIVFVMSIAAFDEYILEEPFTNCIEHALKMFAEICSNRLLAGAHFIVMLNKCDVVKQKLQRGVRVREFLRGFGKRPNTYDEYADFIRAHVERVYERRPGADRMPGDGKRLTVYFTTLVNIKETQNILTGLGEVIQSQRVQLPSECSA</sequence>
<organism evidence="8">
    <name type="scientific">Schizophyllum commune (strain H4-8 / FGSC 9210)</name>
    <name type="common">Split gill fungus</name>
    <dbReference type="NCBI Taxonomy" id="578458"/>
    <lineage>
        <taxon>Eukaryota</taxon>
        <taxon>Fungi</taxon>
        <taxon>Dikarya</taxon>
        <taxon>Basidiomycota</taxon>
        <taxon>Agaricomycotina</taxon>
        <taxon>Agaricomycetes</taxon>
        <taxon>Agaricomycetidae</taxon>
        <taxon>Agaricales</taxon>
        <taxon>Schizophyllaceae</taxon>
        <taxon>Schizophyllum</taxon>
    </lineage>
</organism>
<keyword evidence="8" id="KW-1185">Reference proteome</keyword>
<dbReference type="HOGENOM" id="CLU_014184_1_1_1"/>
<dbReference type="PANTHER" id="PTHR10218">
    <property type="entry name" value="GTP-BINDING PROTEIN ALPHA SUBUNIT"/>
    <property type="match status" value="1"/>
</dbReference>
<protein>
    <recommendedName>
        <fullName evidence="9">G-protein alpha subunit</fullName>
    </recommendedName>
</protein>
<dbReference type="GO" id="GO:0005834">
    <property type="term" value="C:heterotrimeric G-protein complex"/>
    <property type="evidence" value="ECO:0007669"/>
    <property type="project" value="TreeGrafter"/>
</dbReference>
<feature type="region of interest" description="Disordered" evidence="6">
    <location>
        <begin position="1"/>
        <end position="21"/>
    </location>
</feature>
<dbReference type="PRINTS" id="PR00318">
    <property type="entry name" value="GPROTEINA"/>
</dbReference>
<evidence type="ECO:0000256" key="5">
    <source>
        <dbReference type="PIRSR" id="PIRSR601019-2"/>
    </source>
</evidence>
<keyword evidence="1 4" id="KW-0547">Nucleotide-binding</keyword>
<dbReference type="GO" id="GO:0005525">
    <property type="term" value="F:GTP binding"/>
    <property type="evidence" value="ECO:0007669"/>
    <property type="project" value="UniProtKB-KW"/>
</dbReference>
<evidence type="ECO:0000313" key="7">
    <source>
        <dbReference type="EMBL" id="EFI94696.1"/>
    </source>
</evidence>
<dbReference type="AlphaFoldDB" id="D8QB49"/>
<name>D8QB49_SCHCM</name>
<dbReference type="SMART" id="SM00275">
    <property type="entry name" value="G_alpha"/>
    <property type="match status" value="1"/>
</dbReference>
<dbReference type="eggNOG" id="KOG0082">
    <property type="taxonomic scope" value="Eukaryota"/>
</dbReference>
<dbReference type="GeneID" id="9594348"/>
<keyword evidence="5" id="KW-0479">Metal-binding</keyword>
<evidence type="ECO:0000256" key="1">
    <source>
        <dbReference type="ARBA" id="ARBA00022741"/>
    </source>
</evidence>
<dbReference type="InterPro" id="IPR001019">
    <property type="entry name" value="Gprotein_alpha_su"/>
</dbReference>
<gene>
    <name evidence="7" type="ORF">SCHCODRAFT_257879</name>
</gene>
<keyword evidence="3" id="KW-0807">Transducer</keyword>
<dbReference type="GO" id="GO:0046872">
    <property type="term" value="F:metal ion binding"/>
    <property type="evidence" value="ECO:0007669"/>
    <property type="project" value="UniProtKB-KW"/>
</dbReference>
<dbReference type="VEuPathDB" id="FungiDB:SCHCODRAFT_02509801"/>
<dbReference type="SUPFAM" id="SSF52540">
    <property type="entry name" value="P-loop containing nucleoside triphosphate hydrolases"/>
    <property type="match status" value="1"/>
</dbReference>
<proteinExistence type="predicted"/>
<feature type="compositionally biased region" description="Polar residues" evidence="6">
    <location>
        <begin position="1"/>
        <end position="12"/>
    </location>
</feature>
<evidence type="ECO:0000313" key="8">
    <source>
        <dbReference type="Proteomes" id="UP000007431"/>
    </source>
</evidence>
<dbReference type="Pfam" id="PF00503">
    <property type="entry name" value="G-alpha"/>
    <property type="match status" value="1"/>
</dbReference>
<keyword evidence="2 4" id="KW-0342">GTP-binding</keyword>
<evidence type="ECO:0000256" key="4">
    <source>
        <dbReference type="PIRSR" id="PIRSR601019-1"/>
    </source>
</evidence>
<evidence type="ECO:0008006" key="9">
    <source>
        <dbReference type="Google" id="ProtNLM"/>
    </source>
</evidence>
<dbReference type="GO" id="GO:0031683">
    <property type="term" value="F:G-protein beta/gamma-subunit complex binding"/>
    <property type="evidence" value="ECO:0007669"/>
    <property type="project" value="InterPro"/>
</dbReference>
<feature type="binding site" evidence="4">
    <location>
        <begin position="338"/>
        <end position="341"/>
    </location>
    <ligand>
        <name>GTP</name>
        <dbReference type="ChEBI" id="CHEBI:37565"/>
    </ligand>
</feature>
<dbReference type="Proteomes" id="UP000007431">
    <property type="component" value="Unassembled WGS sequence"/>
</dbReference>
<dbReference type="STRING" id="578458.D8QB49"/>
<dbReference type="EMBL" id="GL377309">
    <property type="protein sequence ID" value="EFI94696.1"/>
    <property type="molecule type" value="Genomic_DNA"/>
</dbReference>
<evidence type="ECO:0000256" key="3">
    <source>
        <dbReference type="ARBA" id="ARBA00023224"/>
    </source>
</evidence>
<dbReference type="KEGG" id="scm:SCHCO_02509801"/>
<dbReference type="Gene3D" id="3.40.50.300">
    <property type="entry name" value="P-loop containing nucleotide triphosphate hydrolases"/>
    <property type="match status" value="1"/>
</dbReference>
<dbReference type="RefSeq" id="XP_003029599.1">
    <property type="nucleotide sequence ID" value="XM_003029553.1"/>
</dbReference>
<evidence type="ECO:0000256" key="6">
    <source>
        <dbReference type="SAM" id="MobiDB-lite"/>
    </source>
</evidence>
<dbReference type="InParanoid" id="D8QB49"/>
<dbReference type="GO" id="GO:0007188">
    <property type="term" value="P:adenylate cyclase-modulating G protein-coupled receptor signaling pathway"/>
    <property type="evidence" value="ECO:0007669"/>
    <property type="project" value="TreeGrafter"/>
</dbReference>
<dbReference type="PANTHER" id="PTHR10218:SF360">
    <property type="entry name" value="GUANINE NUCLEOTIDE-BINDING PROTEIN SUBUNIT ALPHA HOMOLOG"/>
    <property type="match status" value="1"/>
</dbReference>
<reference evidence="7 8" key="1">
    <citation type="journal article" date="2010" name="Nat. Biotechnol.">
        <title>Genome sequence of the model mushroom Schizophyllum commune.</title>
        <authorList>
            <person name="Ohm R.A."/>
            <person name="de Jong J.F."/>
            <person name="Lugones L.G."/>
            <person name="Aerts A."/>
            <person name="Kothe E."/>
            <person name="Stajich J.E."/>
            <person name="de Vries R.P."/>
            <person name="Record E."/>
            <person name="Levasseur A."/>
            <person name="Baker S.E."/>
            <person name="Bartholomew K.A."/>
            <person name="Coutinho P.M."/>
            <person name="Erdmann S."/>
            <person name="Fowler T.J."/>
            <person name="Gathman A.C."/>
            <person name="Lombard V."/>
            <person name="Henrissat B."/>
            <person name="Knabe N."/>
            <person name="Kuees U."/>
            <person name="Lilly W.W."/>
            <person name="Lindquist E."/>
            <person name="Lucas S."/>
            <person name="Magnuson J.K."/>
            <person name="Piumi F."/>
            <person name="Raudaskoski M."/>
            <person name="Salamov A."/>
            <person name="Schmutz J."/>
            <person name="Schwarze F.W.M.R."/>
            <person name="vanKuyk P.A."/>
            <person name="Horton J.S."/>
            <person name="Grigoriev I.V."/>
            <person name="Woesten H.A.B."/>
        </authorList>
    </citation>
    <scope>NUCLEOTIDE SEQUENCE [LARGE SCALE GENOMIC DNA]</scope>
    <source>
        <strain evidence="8">H4-8 / FGSC 9210</strain>
    </source>
</reference>
<dbReference type="PROSITE" id="PS51882">
    <property type="entry name" value="G_ALPHA"/>
    <property type="match status" value="1"/>
</dbReference>
<dbReference type="InterPro" id="IPR027417">
    <property type="entry name" value="P-loop_NTPase"/>
</dbReference>
<accession>D8QB49</accession>
<dbReference type="OrthoDB" id="5817230at2759"/>
<dbReference type="GO" id="GO:0005737">
    <property type="term" value="C:cytoplasm"/>
    <property type="evidence" value="ECO:0007669"/>
    <property type="project" value="TreeGrafter"/>
</dbReference>
<feature type="binding site" evidence="5">
    <location>
        <position position="240"/>
    </location>
    <ligand>
        <name>Mg(2+)</name>
        <dbReference type="ChEBI" id="CHEBI:18420"/>
    </ligand>
</feature>
<dbReference type="InterPro" id="IPR011025">
    <property type="entry name" value="GproteinA_insert"/>
</dbReference>
<keyword evidence="5" id="KW-0460">Magnesium</keyword>
<dbReference type="GO" id="GO:0003924">
    <property type="term" value="F:GTPase activity"/>
    <property type="evidence" value="ECO:0007669"/>
    <property type="project" value="InterPro"/>
</dbReference>